<dbReference type="InterPro" id="IPR037682">
    <property type="entry name" value="TonB_C"/>
</dbReference>
<keyword evidence="4" id="KW-1185">Reference proteome</keyword>
<dbReference type="EMBL" id="JPLY01000001">
    <property type="protein sequence ID" value="KFC23623.1"/>
    <property type="molecule type" value="Genomic_DNA"/>
</dbReference>
<gene>
    <name evidence="3" type="ORF">IO89_03320</name>
</gene>
<feature type="signal peptide" evidence="1">
    <location>
        <begin position="1"/>
        <end position="25"/>
    </location>
</feature>
<dbReference type="RefSeq" id="WP_051879832.1">
    <property type="nucleotide sequence ID" value="NZ_FOFI01000002.1"/>
</dbReference>
<protein>
    <recommendedName>
        <fullName evidence="2">TonB C-terminal domain-containing protein</fullName>
    </recommendedName>
</protein>
<keyword evidence="1" id="KW-0732">Signal</keyword>
<evidence type="ECO:0000256" key="1">
    <source>
        <dbReference type="SAM" id="SignalP"/>
    </source>
</evidence>
<dbReference type="Proteomes" id="UP000028623">
    <property type="component" value="Unassembled WGS sequence"/>
</dbReference>
<dbReference type="eggNOG" id="COG0810">
    <property type="taxonomic scope" value="Bacteria"/>
</dbReference>
<dbReference type="Pfam" id="PF03544">
    <property type="entry name" value="TonB_C"/>
    <property type="match status" value="1"/>
</dbReference>
<evidence type="ECO:0000313" key="4">
    <source>
        <dbReference type="Proteomes" id="UP000028623"/>
    </source>
</evidence>
<accession>A0A085BMC8</accession>
<dbReference type="Gene3D" id="3.30.1150.10">
    <property type="match status" value="1"/>
</dbReference>
<dbReference type="GO" id="GO:0055085">
    <property type="term" value="P:transmembrane transport"/>
    <property type="evidence" value="ECO:0007669"/>
    <property type="project" value="InterPro"/>
</dbReference>
<feature type="chain" id="PRO_5001787283" description="TonB C-terminal domain-containing protein" evidence="1">
    <location>
        <begin position="26"/>
        <end position="128"/>
    </location>
</feature>
<reference evidence="3 4" key="1">
    <citation type="submission" date="2014-07" db="EMBL/GenBank/DDBJ databases">
        <title>Epilithonimonas lactis LMG 22401 Genome.</title>
        <authorList>
            <person name="Pipes S.E."/>
            <person name="Stropko S.J."/>
        </authorList>
    </citation>
    <scope>NUCLEOTIDE SEQUENCE [LARGE SCALE GENOMIC DNA]</scope>
    <source>
        <strain evidence="3 4">LMG 24401</strain>
    </source>
</reference>
<dbReference type="STRING" id="421072.SAMN04488097_1631"/>
<sequence>MKKLLLLFGILIHAMVFSQTTVVTANEEVYEMVDKAAQFPGGMTSFRTEFAKNVDVNKITGKGTFSTEVTFVVERDGTISSLKALGQNRSFNEQAVRAIKKIKTKWSPAKVNDVPVRARFRFPAKANI</sequence>
<evidence type="ECO:0000259" key="2">
    <source>
        <dbReference type="Pfam" id="PF03544"/>
    </source>
</evidence>
<organism evidence="3 4">
    <name type="scientific">Epilithonimonas lactis</name>
    <dbReference type="NCBI Taxonomy" id="421072"/>
    <lineage>
        <taxon>Bacteria</taxon>
        <taxon>Pseudomonadati</taxon>
        <taxon>Bacteroidota</taxon>
        <taxon>Flavobacteriia</taxon>
        <taxon>Flavobacteriales</taxon>
        <taxon>Weeksellaceae</taxon>
        <taxon>Chryseobacterium group</taxon>
        <taxon>Epilithonimonas</taxon>
    </lineage>
</organism>
<proteinExistence type="predicted"/>
<evidence type="ECO:0000313" key="3">
    <source>
        <dbReference type="EMBL" id="KFC23623.1"/>
    </source>
</evidence>
<comment type="caution">
    <text evidence="3">The sequence shown here is derived from an EMBL/GenBank/DDBJ whole genome shotgun (WGS) entry which is preliminary data.</text>
</comment>
<dbReference type="AlphaFoldDB" id="A0A085BMC8"/>
<dbReference type="SUPFAM" id="SSF74653">
    <property type="entry name" value="TolA/TonB C-terminal domain"/>
    <property type="match status" value="1"/>
</dbReference>
<name>A0A085BMC8_9FLAO</name>
<feature type="domain" description="TonB C-terminal" evidence="2">
    <location>
        <begin position="67"/>
        <end position="123"/>
    </location>
</feature>